<dbReference type="EMBL" id="SOZI01000027">
    <property type="protein sequence ID" value="TNY22324.1"/>
    <property type="molecule type" value="Genomic_DNA"/>
</dbReference>
<feature type="compositionally biased region" description="Low complexity" evidence="1">
    <location>
        <begin position="131"/>
        <end position="140"/>
    </location>
</feature>
<gene>
    <name evidence="3" type="ORF">DMC30DRAFT_335314</name>
</gene>
<dbReference type="GO" id="GO:0034599">
    <property type="term" value="P:cellular response to oxidative stress"/>
    <property type="evidence" value="ECO:0007669"/>
    <property type="project" value="TreeGrafter"/>
</dbReference>
<name>A0A5C5G1V9_9BASI</name>
<dbReference type="PRINTS" id="PR00160">
    <property type="entry name" value="GLUTAREDOXIN"/>
</dbReference>
<feature type="non-terminal residue" evidence="3">
    <location>
        <position position="1"/>
    </location>
</feature>
<dbReference type="GO" id="GO:0000324">
    <property type="term" value="C:fungal-type vacuole"/>
    <property type="evidence" value="ECO:0007669"/>
    <property type="project" value="TreeGrafter"/>
</dbReference>
<dbReference type="CDD" id="cd03419">
    <property type="entry name" value="GRX_GRXh_1_2_like"/>
    <property type="match status" value="1"/>
</dbReference>
<dbReference type="PANTHER" id="PTHR45694:SF5">
    <property type="entry name" value="GLUTAREDOXIN 2"/>
    <property type="match status" value="1"/>
</dbReference>
<dbReference type="GO" id="GO:0015038">
    <property type="term" value="F:glutathione disulfide oxidoreductase activity"/>
    <property type="evidence" value="ECO:0007669"/>
    <property type="project" value="TreeGrafter"/>
</dbReference>
<dbReference type="GO" id="GO:0005796">
    <property type="term" value="C:Golgi lumen"/>
    <property type="evidence" value="ECO:0007669"/>
    <property type="project" value="TreeGrafter"/>
</dbReference>
<evidence type="ECO:0000313" key="3">
    <source>
        <dbReference type="EMBL" id="TNY22324.1"/>
    </source>
</evidence>
<dbReference type="PROSITE" id="PS51354">
    <property type="entry name" value="GLUTAREDOXIN_2"/>
    <property type="match status" value="1"/>
</dbReference>
<dbReference type="STRING" id="5288.A0A5C5G1V9"/>
<dbReference type="InterPro" id="IPR014025">
    <property type="entry name" value="Glutaredoxin_subgr"/>
</dbReference>
<organism evidence="3 4">
    <name type="scientific">Rhodotorula diobovata</name>
    <dbReference type="NCBI Taxonomy" id="5288"/>
    <lineage>
        <taxon>Eukaryota</taxon>
        <taxon>Fungi</taxon>
        <taxon>Dikarya</taxon>
        <taxon>Basidiomycota</taxon>
        <taxon>Pucciniomycotina</taxon>
        <taxon>Microbotryomycetes</taxon>
        <taxon>Sporidiobolales</taxon>
        <taxon>Sporidiobolaceae</taxon>
        <taxon>Rhodotorula</taxon>
    </lineage>
</organism>
<reference evidence="3 4" key="1">
    <citation type="submission" date="2019-03" db="EMBL/GenBank/DDBJ databases">
        <title>Rhodosporidium diobovatum UCD-FST 08-225 genome sequencing, assembly, and annotation.</title>
        <authorList>
            <person name="Fakankun I.U."/>
            <person name="Fristensky B."/>
            <person name="Levin D.B."/>
        </authorList>
    </citation>
    <scope>NUCLEOTIDE SEQUENCE [LARGE SCALE GENOMIC DNA]</scope>
    <source>
        <strain evidence="3 4">UCD-FST 08-225</strain>
    </source>
</reference>
<evidence type="ECO:0000259" key="2">
    <source>
        <dbReference type="Pfam" id="PF00462"/>
    </source>
</evidence>
<dbReference type="Proteomes" id="UP000311382">
    <property type="component" value="Unassembled WGS sequence"/>
</dbReference>
<feature type="region of interest" description="Disordered" evidence="1">
    <location>
        <begin position="45"/>
        <end position="71"/>
    </location>
</feature>
<comment type="caution">
    <text evidence="3">The sequence shown here is derived from an EMBL/GenBank/DDBJ whole genome shotgun (WGS) entry which is preliminary data.</text>
</comment>
<dbReference type="SUPFAM" id="SSF52833">
    <property type="entry name" value="Thioredoxin-like"/>
    <property type="match status" value="1"/>
</dbReference>
<dbReference type="GO" id="GO:0005801">
    <property type="term" value="C:cis-Golgi network"/>
    <property type="evidence" value="ECO:0007669"/>
    <property type="project" value="TreeGrafter"/>
</dbReference>
<feature type="region of interest" description="Disordered" evidence="1">
    <location>
        <begin position="111"/>
        <end position="140"/>
    </location>
</feature>
<dbReference type="Pfam" id="PF00462">
    <property type="entry name" value="Glutaredoxin"/>
    <property type="match status" value="1"/>
</dbReference>
<dbReference type="OrthoDB" id="423313at2759"/>
<dbReference type="PANTHER" id="PTHR45694">
    <property type="entry name" value="GLUTAREDOXIN 2"/>
    <property type="match status" value="1"/>
</dbReference>
<protein>
    <submittedName>
        <fullName evidence="3">Thioredoxin-like protein</fullName>
    </submittedName>
</protein>
<evidence type="ECO:0000313" key="4">
    <source>
        <dbReference type="Proteomes" id="UP000311382"/>
    </source>
</evidence>
<dbReference type="Gene3D" id="3.40.30.10">
    <property type="entry name" value="Glutaredoxin"/>
    <property type="match status" value="1"/>
</dbReference>
<sequence length="322" mass="35251">TNWGDYVGLGLQRAKVLSGTPQGYADIGDRWARLDKELGGPFYRRRRSVEEKARGDEPQDLSEGTAGKGKKAATVLNDRHGVLGGASVEWSTGVVGSGAWLGPGVDMRKDGSYALPVPTDDDADEGQGEGSAAPSSSSAAMLTRGHAAFVDRIVDRGWVFLDEDDRANTAKLHADAHREGFFDTLPLRERVRDDPRGMRDAAEGWARVYAAADEARPKSALEVQLERMVRRVPVVVFSKTTCPYSKRAKERLESLRLQPAMHVVEVDQRPDMPQLHGLLRRRTNHATWPNIIVGSRSIGGSDDLERLLESGELGDMLDEVGV</sequence>
<keyword evidence="4" id="KW-1185">Reference proteome</keyword>
<feature type="domain" description="Glutaredoxin" evidence="2">
    <location>
        <begin position="234"/>
        <end position="297"/>
    </location>
</feature>
<dbReference type="AlphaFoldDB" id="A0A5C5G1V9"/>
<proteinExistence type="predicted"/>
<feature type="compositionally biased region" description="Basic and acidic residues" evidence="1">
    <location>
        <begin position="48"/>
        <end position="57"/>
    </location>
</feature>
<dbReference type="InterPro" id="IPR002109">
    <property type="entry name" value="Glutaredoxin"/>
</dbReference>
<evidence type="ECO:0000256" key="1">
    <source>
        <dbReference type="SAM" id="MobiDB-lite"/>
    </source>
</evidence>
<dbReference type="InterPro" id="IPR036249">
    <property type="entry name" value="Thioredoxin-like_sf"/>
</dbReference>
<accession>A0A5C5G1V9</accession>
<feature type="non-terminal residue" evidence="3">
    <location>
        <position position="322"/>
    </location>
</feature>